<gene>
    <name evidence="5" type="ORF">A2519_15765</name>
</gene>
<feature type="transmembrane region" description="Helical" evidence="4">
    <location>
        <begin position="181"/>
        <end position="202"/>
    </location>
</feature>
<evidence type="ECO:0000313" key="6">
    <source>
        <dbReference type="Proteomes" id="UP000179243"/>
    </source>
</evidence>
<dbReference type="InterPro" id="IPR019734">
    <property type="entry name" value="TPR_rpt"/>
</dbReference>
<evidence type="ECO:0000313" key="5">
    <source>
        <dbReference type="EMBL" id="OGK04513.1"/>
    </source>
</evidence>
<keyword evidence="2 3" id="KW-0802">TPR repeat</keyword>
<feature type="transmembrane region" description="Helical" evidence="4">
    <location>
        <begin position="42"/>
        <end position="61"/>
    </location>
</feature>
<dbReference type="EMBL" id="MFYX01000070">
    <property type="protein sequence ID" value="OGK04513.1"/>
    <property type="molecule type" value="Genomic_DNA"/>
</dbReference>
<dbReference type="SMART" id="SM00028">
    <property type="entry name" value="TPR"/>
    <property type="match status" value="2"/>
</dbReference>
<feature type="transmembrane region" description="Helical" evidence="4">
    <location>
        <begin position="423"/>
        <end position="440"/>
    </location>
</feature>
<organism evidence="5 6">
    <name type="scientific">Candidatus Raymondbacteria bacterium RIFOXYD12_FULL_49_13</name>
    <dbReference type="NCBI Taxonomy" id="1817890"/>
    <lineage>
        <taxon>Bacteria</taxon>
        <taxon>Raymondiibacteriota</taxon>
    </lineage>
</organism>
<evidence type="ECO:0000256" key="3">
    <source>
        <dbReference type="PROSITE-ProRule" id="PRU00339"/>
    </source>
</evidence>
<comment type="caution">
    <text evidence="5">The sequence shown here is derived from an EMBL/GenBank/DDBJ whole genome shotgun (WGS) entry which is preliminary data.</text>
</comment>
<keyword evidence="4" id="KW-0812">Transmembrane</keyword>
<protein>
    <submittedName>
        <fullName evidence="5">Uncharacterized protein</fullName>
    </submittedName>
</protein>
<evidence type="ECO:0000256" key="2">
    <source>
        <dbReference type="ARBA" id="ARBA00022803"/>
    </source>
</evidence>
<proteinExistence type="predicted"/>
<name>A0A1F7FCY6_UNCRA</name>
<evidence type="ECO:0000256" key="1">
    <source>
        <dbReference type="ARBA" id="ARBA00022737"/>
    </source>
</evidence>
<feature type="transmembrane region" description="Helical" evidence="4">
    <location>
        <begin position="115"/>
        <end position="131"/>
    </location>
</feature>
<keyword evidence="1" id="KW-0677">Repeat</keyword>
<feature type="transmembrane region" description="Helical" evidence="4">
    <location>
        <begin position="393"/>
        <end position="411"/>
    </location>
</feature>
<dbReference type="AlphaFoldDB" id="A0A1F7FCY6"/>
<feature type="transmembrane region" description="Helical" evidence="4">
    <location>
        <begin position="82"/>
        <end position="109"/>
    </location>
</feature>
<feature type="transmembrane region" description="Helical" evidence="4">
    <location>
        <begin position="214"/>
        <end position="230"/>
    </location>
</feature>
<feature type="transmembrane region" description="Helical" evidence="4">
    <location>
        <begin position="301"/>
        <end position="323"/>
    </location>
</feature>
<feature type="transmembrane region" description="Helical" evidence="4">
    <location>
        <begin position="236"/>
        <end position="255"/>
    </location>
</feature>
<feature type="transmembrane region" description="Helical" evidence="4">
    <location>
        <begin position="449"/>
        <end position="469"/>
    </location>
</feature>
<accession>A0A1F7FCY6</accession>
<keyword evidence="4" id="KW-0472">Membrane</keyword>
<dbReference type="Gene3D" id="1.25.40.10">
    <property type="entry name" value="Tetratricopeptide repeat domain"/>
    <property type="match status" value="1"/>
</dbReference>
<sequence>MIPTDFILSLKSKVPYKTIYLTRQNIILIGIEERNNHVTKPLPSLAFFILILGIFCLEIIASARYHQTMWGLHCLYFIYPKFILHILVAAVFLVIIIFRNTLISVFIALKSRKKTMTGLAVVVFGCILWFFRAKTTYLGDGDALLIWLKNRYMYHASDAVDFFVHAIFYQYVLAPHGLPPIVSYIVISSLMGIGYLLLALAFVKNVASGIESRFFALSLMLFSGYIYIFFGYVESYAMYFVLIMAYLYTALLFILKRTRPRVPLILLVITICLHQTGVLLIPSALYLVWLQARNAPIKNMMRYPLFGLAAIILAITFIFIFNINVSSYTDMLMARGVLGGKQRLFLPLFHGEYAVFGFQHLVDFFNEQMLVSPVAFFILPVLLMRKETYRDPFSLFLVLAFSGFLLFFFIMDPKIGMYRDWDLFSVPALVYTCFAAYHIARGSLLQKQSVVGIALVGLLALHTLSWIMVNSSQERSTERFKALVQHSPRKLAHSLFSHNHEQIAHYHIGRNEYDSAMVYLEQAIASDRNPRFLANRGFVHFKLKEYDAAIRDYEQAIALDSSLLDAYMNLGEVLDQTGRTDQAIRIFVQGAENHPNKAGEFYYKVFVIHYGKKDAENSLLYLKKAGEKGHVCDPVLLKNLEDLCSRLHMRKSTQP</sequence>
<feature type="repeat" description="TPR" evidence="3">
    <location>
        <begin position="530"/>
        <end position="563"/>
    </location>
</feature>
<keyword evidence="4" id="KW-1133">Transmembrane helix</keyword>
<dbReference type="PANTHER" id="PTHR44858">
    <property type="entry name" value="TETRATRICOPEPTIDE REPEAT PROTEIN 6"/>
    <property type="match status" value="1"/>
</dbReference>
<feature type="transmembrane region" description="Helical" evidence="4">
    <location>
        <begin position="262"/>
        <end position="289"/>
    </location>
</feature>
<dbReference type="Proteomes" id="UP000179243">
    <property type="component" value="Unassembled WGS sequence"/>
</dbReference>
<dbReference type="Pfam" id="PF13414">
    <property type="entry name" value="TPR_11"/>
    <property type="match status" value="1"/>
</dbReference>
<dbReference type="PROSITE" id="PS50005">
    <property type="entry name" value="TPR"/>
    <property type="match status" value="2"/>
</dbReference>
<dbReference type="PANTHER" id="PTHR44858:SF1">
    <property type="entry name" value="UDP-N-ACETYLGLUCOSAMINE--PEPTIDE N-ACETYLGLUCOSAMINYLTRANSFERASE SPINDLY-RELATED"/>
    <property type="match status" value="1"/>
</dbReference>
<evidence type="ECO:0000256" key="4">
    <source>
        <dbReference type="SAM" id="Phobius"/>
    </source>
</evidence>
<reference evidence="5 6" key="1">
    <citation type="journal article" date="2016" name="Nat. Commun.">
        <title>Thousands of microbial genomes shed light on interconnected biogeochemical processes in an aquifer system.</title>
        <authorList>
            <person name="Anantharaman K."/>
            <person name="Brown C.T."/>
            <person name="Hug L.A."/>
            <person name="Sharon I."/>
            <person name="Castelle C.J."/>
            <person name="Probst A.J."/>
            <person name="Thomas B.C."/>
            <person name="Singh A."/>
            <person name="Wilkins M.J."/>
            <person name="Karaoz U."/>
            <person name="Brodie E.L."/>
            <person name="Williams K.H."/>
            <person name="Hubbard S.S."/>
            <person name="Banfield J.F."/>
        </authorList>
    </citation>
    <scope>NUCLEOTIDE SEQUENCE [LARGE SCALE GENOMIC DNA]</scope>
</reference>
<dbReference type="InterPro" id="IPR011990">
    <property type="entry name" value="TPR-like_helical_dom_sf"/>
</dbReference>
<feature type="repeat" description="TPR" evidence="3">
    <location>
        <begin position="564"/>
        <end position="597"/>
    </location>
</feature>
<dbReference type="SUPFAM" id="SSF48452">
    <property type="entry name" value="TPR-like"/>
    <property type="match status" value="1"/>
</dbReference>
<dbReference type="InterPro" id="IPR050498">
    <property type="entry name" value="Ycf3"/>
</dbReference>